<protein>
    <submittedName>
        <fullName evidence="2">Hydrolase or metal-binding protein</fullName>
    </submittedName>
</protein>
<organism evidence="2 3">
    <name type="scientific">Thiomicrorhabdus xiamenensis</name>
    <dbReference type="NCBI Taxonomy" id="2739063"/>
    <lineage>
        <taxon>Bacteria</taxon>
        <taxon>Pseudomonadati</taxon>
        <taxon>Pseudomonadota</taxon>
        <taxon>Gammaproteobacteria</taxon>
        <taxon>Thiotrichales</taxon>
        <taxon>Piscirickettsiaceae</taxon>
        <taxon>Thiomicrorhabdus</taxon>
    </lineage>
</organism>
<dbReference type="EMBL" id="CP054020">
    <property type="protein sequence ID" value="QKI89633.1"/>
    <property type="molecule type" value="Genomic_DNA"/>
</dbReference>
<feature type="region of interest" description="Disordered" evidence="1">
    <location>
        <begin position="277"/>
        <end position="301"/>
    </location>
</feature>
<name>A0A7D4NPF4_9GAMM</name>
<accession>A0A7D4NPF4</accession>
<dbReference type="Pfam" id="PF18897">
    <property type="entry name" value="Gp3-like"/>
    <property type="match status" value="1"/>
</dbReference>
<evidence type="ECO:0000313" key="3">
    <source>
        <dbReference type="Proteomes" id="UP000504724"/>
    </source>
</evidence>
<dbReference type="RefSeq" id="WP_173285639.1">
    <property type="nucleotide sequence ID" value="NZ_CP054020.1"/>
</dbReference>
<dbReference type="KEGG" id="txa:HQN79_08655"/>
<gene>
    <name evidence="2" type="ORF">HQN79_08655</name>
</gene>
<evidence type="ECO:0000256" key="1">
    <source>
        <dbReference type="SAM" id="MobiDB-lite"/>
    </source>
</evidence>
<dbReference type="InterPro" id="IPR043991">
    <property type="entry name" value="Gp3-like"/>
</dbReference>
<dbReference type="AlphaFoldDB" id="A0A7D4NPF4"/>
<proteinExistence type="predicted"/>
<sequence length="301" mass="33610">MLKGFALTPPTIGRISIGQIIEKNGKRLPKKDDQFTITSQIQTSEGWIKHPLDKALRSQSANGKLREIPIQVLFNQPDLNLRAEYCLFDRQTARPICTGNGETCLRHTPNGFESLSCPSPEHCEFASAGCKPYGRLNVVITPEPNHDKDPIGSFVFRTSGFNSIRTLASRLSYFQALSGNRLACLPLALKIRGKSTRQSYGQPIYYVDLTLRDGTDLESTLEQAINLEQKRLEMGFDQSALDEAAKRGFGNGYFEDDEDTIESVIEEFYPEAGINAQSVSTSSANSLTDRMDQQIQQLNRH</sequence>
<keyword evidence="3" id="KW-1185">Reference proteome</keyword>
<reference evidence="2 3" key="1">
    <citation type="submission" date="2020-05" db="EMBL/GenBank/DDBJ databases">
        <title>Thiomicrorhabdus sediminis sp.nov. and Thiomicrorhabdus xiamenensis sp.nov., novel sulfur-oxidizing bacteria isolated from coastal sediment.</title>
        <authorList>
            <person name="Liu X."/>
        </authorList>
    </citation>
    <scope>NUCLEOTIDE SEQUENCE [LARGE SCALE GENOMIC DNA]</scope>
    <source>
        <strain evidence="2 3">G2</strain>
    </source>
</reference>
<evidence type="ECO:0000313" key="2">
    <source>
        <dbReference type="EMBL" id="QKI89633.1"/>
    </source>
</evidence>
<dbReference type="Proteomes" id="UP000504724">
    <property type="component" value="Chromosome"/>
</dbReference>
<dbReference type="GO" id="GO:0016787">
    <property type="term" value="F:hydrolase activity"/>
    <property type="evidence" value="ECO:0007669"/>
    <property type="project" value="UniProtKB-KW"/>
</dbReference>
<keyword evidence="2" id="KW-0378">Hydrolase</keyword>